<feature type="domain" description="Leucine-rich repeat-containing N-terminal plant-type" evidence="12">
    <location>
        <begin position="37"/>
        <end position="74"/>
    </location>
</feature>
<feature type="signal peptide" evidence="11">
    <location>
        <begin position="1"/>
        <end position="30"/>
    </location>
</feature>
<dbReference type="InterPro" id="IPR053211">
    <property type="entry name" value="DNA_repair-toleration"/>
</dbReference>
<evidence type="ECO:0000256" key="11">
    <source>
        <dbReference type="SAM" id="SignalP"/>
    </source>
</evidence>
<reference evidence="13 14" key="1">
    <citation type="submission" date="2019-05" db="EMBL/GenBank/DDBJ databases">
        <title>Mikania micrantha, genome provides insights into the molecular mechanism of rapid growth.</title>
        <authorList>
            <person name="Liu B."/>
        </authorList>
    </citation>
    <scope>NUCLEOTIDE SEQUENCE [LARGE SCALE GENOMIC DNA]</scope>
    <source>
        <strain evidence="13">NLD-2019</strain>
        <tissue evidence="13">Leaf</tissue>
    </source>
</reference>
<dbReference type="GO" id="GO:0016020">
    <property type="term" value="C:membrane"/>
    <property type="evidence" value="ECO:0007669"/>
    <property type="project" value="UniProtKB-SubCell"/>
</dbReference>
<evidence type="ECO:0000256" key="4">
    <source>
        <dbReference type="ARBA" id="ARBA00022692"/>
    </source>
</evidence>
<keyword evidence="3" id="KW-0433">Leucine-rich repeat</keyword>
<dbReference type="PANTHER" id="PTHR48060:SF21">
    <property type="entry name" value="L DOMAIN-LIKE PROTEIN"/>
    <property type="match status" value="1"/>
</dbReference>
<evidence type="ECO:0000313" key="13">
    <source>
        <dbReference type="EMBL" id="KAD5961489.1"/>
    </source>
</evidence>
<evidence type="ECO:0000256" key="9">
    <source>
        <dbReference type="ARBA" id="ARBA00023180"/>
    </source>
</evidence>
<feature type="transmembrane region" description="Helical" evidence="10">
    <location>
        <begin position="276"/>
        <end position="299"/>
    </location>
</feature>
<evidence type="ECO:0000256" key="3">
    <source>
        <dbReference type="ARBA" id="ARBA00022614"/>
    </source>
</evidence>
<dbReference type="Pfam" id="PF00560">
    <property type="entry name" value="LRR_1"/>
    <property type="match status" value="3"/>
</dbReference>
<comment type="caution">
    <text evidence="13">The sequence shown here is derived from an EMBL/GenBank/DDBJ whole genome shotgun (WGS) entry which is preliminary data.</text>
</comment>
<dbReference type="PANTHER" id="PTHR48060">
    <property type="entry name" value="DNA DAMAGE-REPAIR/TOLERATION PROTEIN DRT100"/>
    <property type="match status" value="1"/>
</dbReference>
<dbReference type="InterPro" id="IPR032675">
    <property type="entry name" value="LRR_dom_sf"/>
</dbReference>
<dbReference type="Proteomes" id="UP000326396">
    <property type="component" value="Linkage Group LG14"/>
</dbReference>
<keyword evidence="7 10" id="KW-1133">Transmembrane helix</keyword>
<keyword evidence="6" id="KW-0677">Repeat</keyword>
<feature type="domain" description="Leucine-rich repeat-containing N-terminal plant-type" evidence="12">
    <location>
        <begin position="304"/>
        <end position="341"/>
    </location>
</feature>
<evidence type="ECO:0000256" key="8">
    <source>
        <dbReference type="ARBA" id="ARBA00023136"/>
    </source>
</evidence>
<keyword evidence="4 10" id="KW-0812">Transmembrane</keyword>
<evidence type="ECO:0000256" key="1">
    <source>
        <dbReference type="ARBA" id="ARBA00004479"/>
    </source>
</evidence>
<dbReference type="InterPro" id="IPR001611">
    <property type="entry name" value="Leu-rich_rpt"/>
</dbReference>
<name>A0A5N6P7E6_9ASTR</name>
<organism evidence="13 14">
    <name type="scientific">Mikania micrantha</name>
    <name type="common">bitter vine</name>
    <dbReference type="NCBI Taxonomy" id="192012"/>
    <lineage>
        <taxon>Eukaryota</taxon>
        <taxon>Viridiplantae</taxon>
        <taxon>Streptophyta</taxon>
        <taxon>Embryophyta</taxon>
        <taxon>Tracheophyta</taxon>
        <taxon>Spermatophyta</taxon>
        <taxon>Magnoliopsida</taxon>
        <taxon>eudicotyledons</taxon>
        <taxon>Gunneridae</taxon>
        <taxon>Pentapetalae</taxon>
        <taxon>asterids</taxon>
        <taxon>campanulids</taxon>
        <taxon>Asterales</taxon>
        <taxon>Asteraceae</taxon>
        <taxon>Asteroideae</taxon>
        <taxon>Heliantheae alliance</taxon>
        <taxon>Eupatorieae</taxon>
        <taxon>Mikania</taxon>
    </lineage>
</organism>
<protein>
    <recommendedName>
        <fullName evidence="12">Leucine-rich repeat-containing N-terminal plant-type domain-containing protein</fullName>
    </recommendedName>
</protein>
<sequence>MNAKRLFRFLPPFLFAILMQFVAFFTLTHAAVAPTGDHHALLAIKSMIKVDPQGVMTSWNHSLTNFCQWQGVTCGSRHHRVTILDLSSSGLVGTLSPSVGNLSFLRVSMLSKNSFSGEIPPEIGRLFRLQELGLHKNSFTGNIPATIMNCSNLQVIDLDHNNLVGKIPDRIGSLSMLNNLFLSLNNLTGTIPPSFYNCSSLEQVFLDHNQLKGRLHENLGLKLPRLQPIEELVDSYLDKRQGLKPIKMNQKCKRLEDHYHIIHYQLKMNAKRPFRFLPTFLFAILMQFVAFFTLTHVAVAPTGDHLALLAIKSMIKVDPQGVVTSWNHSVTNFCQWQGVTCGSRHHRVIMLDLSSSGLIGTLSPLVGNLSYLRVFVLSNNSFSGEIPPEIGRLFRLRELRLDNNSFTGNIPPSFYNFSSLEEVLLDYNQLNGRLHENLGLKLPHLQDIGTMTIFDCKCQIHYSIIKSKSI</sequence>
<accession>A0A5N6P7E6</accession>
<comment type="similarity">
    <text evidence="2">Belongs to the RLP family.</text>
</comment>
<evidence type="ECO:0000313" key="14">
    <source>
        <dbReference type="Proteomes" id="UP000326396"/>
    </source>
</evidence>
<keyword evidence="14" id="KW-1185">Reference proteome</keyword>
<comment type="subcellular location">
    <subcellularLocation>
        <location evidence="1">Membrane</location>
        <topology evidence="1">Single-pass type I membrane protein</topology>
    </subcellularLocation>
</comment>
<evidence type="ECO:0000256" key="10">
    <source>
        <dbReference type="SAM" id="Phobius"/>
    </source>
</evidence>
<dbReference type="FunFam" id="3.80.10.10:FF:000275">
    <property type="entry name" value="Leucine-rich repeat receptor-like protein kinase"/>
    <property type="match status" value="2"/>
</dbReference>
<evidence type="ECO:0000256" key="2">
    <source>
        <dbReference type="ARBA" id="ARBA00009592"/>
    </source>
</evidence>
<evidence type="ECO:0000256" key="6">
    <source>
        <dbReference type="ARBA" id="ARBA00022737"/>
    </source>
</evidence>
<proteinExistence type="inferred from homology"/>
<dbReference type="AlphaFoldDB" id="A0A5N6P7E6"/>
<dbReference type="OrthoDB" id="687555at2759"/>
<dbReference type="EMBL" id="SZYD01000006">
    <property type="protein sequence ID" value="KAD5961489.1"/>
    <property type="molecule type" value="Genomic_DNA"/>
</dbReference>
<evidence type="ECO:0000256" key="5">
    <source>
        <dbReference type="ARBA" id="ARBA00022729"/>
    </source>
</evidence>
<gene>
    <name evidence="13" type="ORF">E3N88_12962</name>
</gene>
<feature type="chain" id="PRO_5024347110" description="Leucine-rich repeat-containing N-terminal plant-type domain-containing protein" evidence="11">
    <location>
        <begin position="31"/>
        <end position="470"/>
    </location>
</feature>
<dbReference type="Pfam" id="PF13855">
    <property type="entry name" value="LRR_8"/>
    <property type="match status" value="1"/>
</dbReference>
<dbReference type="Pfam" id="PF08263">
    <property type="entry name" value="LRRNT_2"/>
    <property type="match status" value="2"/>
</dbReference>
<evidence type="ECO:0000259" key="12">
    <source>
        <dbReference type="Pfam" id="PF08263"/>
    </source>
</evidence>
<keyword evidence="9" id="KW-0325">Glycoprotein</keyword>
<dbReference type="Gene3D" id="3.80.10.10">
    <property type="entry name" value="Ribonuclease Inhibitor"/>
    <property type="match status" value="3"/>
</dbReference>
<evidence type="ECO:0000256" key="7">
    <source>
        <dbReference type="ARBA" id="ARBA00022989"/>
    </source>
</evidence>
<dbReference type="SUPFAM" id="SSF52058">
    <property type="entry name" value="L domain-like"/>
    <property type="match status" value="2"/>
</dbReference>
<keyword evidence="8 10" id="KW-0472">Membrane</keyword>
<keyword evidence="5 11" id="KW-0732">Signal</keyword>
<dbReference type="InterPro" id="IPR013210">
    <property type="entry name" value="LRR_N_plant-typ"/>
</dbReference>